<dbReference type="InterPro" id="IPR005467">
    <property type="entry name" value="His_kinase_dom"/>
</dbReference>
<evidence type="ECO:0000313" key="16">
    <source>
        <dbReference type="Proteomes" id="UP001589891"/>
    </source>
</evidence>
<keyword evidence="4" id="KW-0597">Phosphoprotein</keyword>
<dbReference type="CDD" id="cd00082">
    <property type="entry name" value="HisKA"/>
    <property type="match status" value="1"/>
</dbReference>
<keyword evidence="16" id="KW-1185">Reference proteome</keyword>
<keyword evidence="10 13" id="KW-1133">Transmembrane helix</keyword>
<dbReference type="InterPro" id="IPR025201">
    <property type="entry name" value="KdpD_TM"/>
</dbReference>
<dbReference type="InterPro" id="IPR003852">
    <property type="entry name" value="Sig_transdc_His_kinase_KdpD_N"/>
</dbReference>
<comment type="caution">
    <text evidence="15">The sequence shown here is derived from an EMBL/GenBank/DDBJ whole genome shotgun (WGS) entry which is preliminary data.</text>
</comment>
<dbReference type="InterPro" id="IPR027417">
    <property type="entry name" value="P-loop_NTPase"/>
</dbReference>
<evidence type="ECO:0000256" key="3">
    <source>
        <dbReference type="ARBA" id="ARBA00012438"/>
    </source>
</evidence>
<dbReference type="InterPro" id="IPR036097">
    <property type="entry name" value="HisK_dim/P_sf"/>
</dbReference>
<dbReference type="GO" id="GO:0004673">
    <property type="term" value="F:protein histidine kinase activity"/>
    <property type="evidence" value="ECO:0007669"/>
    <property type="project" value="UniProtKB-EC"/>
</dbReference>
<reference evidence="15 16" key="1">
    <citation type="submission" date="2024-09" db="EMBL/GenBank/DDBJ databases">
        <authorList>
            <person name="Sun Q."/>
            <person name="Mori K."/>
        </authorList>
    </citation>
    <scope>NUCLEOTIDE SEQUENCE [LARGE SCALE GENOMIC DNA]</scope>
    <source>
        <strain evidence="15 16">NCAIM B.01794</strain>
    </source>
</reference>
<evidence type="ECO:0000256" key="4">
    <source>
        <dbReference type="ARBA" id="ARBA00022553"/>
    </source>
</evidence>
<dbReference type="InterPro" id="IPR003661">
    <property type="entry name" value="HisK_dim/P_dom"/>
</dbReference>
<evidence type="ECO:0000256" key="11">
    <source>
        <dbReference type="ARBA" id="ARBA00023012"/>
    </source>
</evidence>
<dbReference type="PANTHER" id="PTHR45569">
    <property type="entry name" value="SENSOR PROTEIN KDPD"/>
    <property type="match status" value="1"/>
</dbReference>
<accession>A0ABV6SRK0</accession>
<dbReference type="EMBL" id="JBHLSS010000100">
    <property type="protein sequence ID" value="MFC0710955.1"/>
    <property type="molecule type" value="Genomic_DNA"/>
</dbReference>
<evidence type="ECO:0000256" key="10">
    <source>
        <dbReference type="ARBA" id="ARBA00022989"/>
    </source>
</evidence>
<dbReference type="SUPFAM" id="SSF52402">
    <property type="entry name" value="Adenine nucleotide alpha hydrolases-like"/>
    <property type="match status" value="1"/>
</dbReference>
<keyword evidence="12 13" id="KW-0472">Membrane</keyword>
<evidence type="ECO:0000259" key="14">
    <source>
        <dbReference type="PROSITE" id="PS50109"/>
    </source>
</evidence>
<dbReference type="InterPro" id="IPR052023">
    <property type="entry name" value="Histidine_kinase_KdpD"/>
</dbReference>
<dbReference type="RefSeq" id="WP_376947543.1">
    <property type="nucleotide sequence ID" value="NZ_CP171449.1"/>
</dbReference>
<dbReference type="Gene3D" id="3.40.50.300">
    <property type="entry name" value="P-loop containing nucleotide triphosphate hydrolases"/>
    <property type="match status" value="1"/>
</dbReference>
<dbReference type="Pfam" id="PF13492">
    <property type="entry name" value="GAF_3"/>
    <property type="match status" value="1"/>
</dbReference>
<keyword evidence="9" id="KW-0067">ATP-binding</keyword>
<name>A0ABV6SRK0_AZOPA</name>
<keyword evidence="11" id="KW-0902">Two-component regulatory system</keyword>
<organism evidence="15 16">
    <name type="scientific">Azorhizophilus paspali</name>
    <name type="common">Azotobacter paspali</name>
    <dbReference type="NCBI Taxonomy" id="69963"/>
    <lineage>
        <taxon>Bacteria</taxon>
        <taxon>Pseudomonadati</taxon>
        <taxon>Pseudomonadota</taxon>
        <taxon>Gammaproteobacteria</taxon>
        <taxon>Pseudomonadales</taxon>
        <taxon>Pseudomonadaceae</taxon>
        <taxon>Azorhizophilus</taxon>
    </lineage>
</organism>
<dbReference type="Gene3D" id="3.30.565.10">
    <property type="entry name" value="Histidine kinase-like ATPase, C-terminal domain"/>
    <property type="match status" value="1"/>
</dbReference>
<dbReference type="SMART" id="SM00387">
    <property type="entry name" value="HATPase_c"/>
    <property type="match status" value="1"/>
</dbReference>
<gene>
    <name evidence="15" type="primary">kdpD</name>
    <name evidence="15" type="ORF">ACFFGX_15825</name>
</gene>
<dbReference type="Gene3D" id="1.10.287.130">
    <property type="match status" value="1"/>
</dbReference>
<dbReference type="InterPro" id="IPR004358">
    <property type="entry name" value="Sig_transdc_His_kin-like_C"/>
</dbReference>
<keyword evidence="7" id="KW-0547">Nucleotide-binding</keyword>
<dbReference type="SUPFAM" id="SSF55874">
    <property type="entry name" value="ATPase domain of HSP90 chaperone/DNA topoisomerase II/histidine kinase"/>
    <property type="match status" value="1"/>
</dbReference>
<feature type="transmembrane region" description="Helical" evidence="13">
    <location>
        <begin position="430"/>
        <end position="446"/>
    </location>
</feature>
<evidence type="ECO:0000256" key="6">
    <source>
        <dbReference type="ARBA" id="ARBA00022692"/>
    </source>
</evidence>
<dbReference type="SUPFAM" id="SSF47384">
    <property type="entry name" value="Homodimeric domain of signal transducing histidine kinase"/>
    <property type="match status" value="1"/>
</dbReference>
<dbReference type="InterPro" id="IPR029016">
    <property type="entry name" value="GAF-like_dom_sf"/>
</dbReference>
<dbReference type="InterPro" id="IPR003594">
    <property type="entry name" value="HATPase_dom"/>
</dbReference>
<dbReference type="PANTHER" id="PTHR45569:SF1">
    <property type="entry name" value="SENSOR PROTEIN KDPD"/>
    <property type="match status" value="1"/>
</dbReference>
<dbReference type="InterPro" id="IPR038318">
    <property type="entry name" value="KdpD_sf"/>
</dbReference>
<dbReference type="PRINTS" id="PR00344">
    <property type="entry name" value="BCTRLSENSOR"/>
</dbReference>
<evidence type="ECO:0000256" key="2">
    <source>
        <dbReference type="ARBA" id="ARBA00004141"/>
    </source>
</evidence>
<dbReference type="SUPFAM" id="SSF55781">
    <property type="entry name" value="GAF domain-like"/>
    <property type="match status" value="1"/>
</dbReference>
<evidence type="ECO:0000256" key="7">
    <source>
        <dbReference type="ARBA" id="ARBA00022741"/>
    </source>
</evidence>
<evidence type="ECO:0000313" key="15">
    <source>
        <dbReference type="EMBL" id="MFC0710955.1"/>
    </source>
</evidence>
<proteinExistence type="predicted"/>
<comment type="catalytic activity">
    <reaction evidence="1">
        <text>ATP + protein L-histidine = ADP + protein N-phospho-L-histidine.</text>
        <dbReference type="EC" id="2.7.13.3"/>
    </reaction>
</comment>
<feature type="domain" description="Histidine kinase" evidence="14">
    <location>
        <begin position="676"/>
        <end position="890"/>
    </location>
</feature>
<dbReference type="Gene3D" id="3.30.450.40">
    <property type="match status" value="1"/>
</dbReference>
<dbReference type="PROSITE" id="PS50109">
    <property type="entry name" value="HIS_KIN"/>
    <property type="match status" value="1"/>
</dbReference>
<comment type="subcellular location">
    <subcellularLocation>
        <location evidence="2">Membrane</location>
        <topology evidence="2">Multi-pass membrane protein</topology>
    </subcellularLocation>
</comment>
<protein>
    <recommendedName>
        <fullName evidence="3">histidine kinase</fullName>
        <ecNumber evidence="3">2.7.13.3</ecNumber>
    </recommendedName>
</protein>
<evidence type="ECO:0000256" key="8">
    <source>
        <dbReference type="ARBA" id="ARBA00022777"/>
    </source>
</evidence>
<keyword evidence="8 15" id="KW-0418">Kinase</keyword>
<dbReference type="Pfam" id="PF02702">
    <property type="entry name" value="KdpD"/>
    <property type="match status" value="1"/>
</dbReference>
<evidence type="ECO:0000256" key="13">
    <source>
        <dbReference type="SAM" id="Phobius"/>
    </source>
</evidence>
<evidence type="ECO:0000256" key="9">
    <source>
        <dbReference type="ARBA" id="ARBA00022840"/>
    </source>
</evidence>
<dbReference type="InterPro" id="IPR003018">
    <property type="entry name" value="GAF"/>
</dbReference>
<dbReference type="SMART" id="SM00388">
    <property type="entry name" value="HisKA"/>
    <property type="match status" value="1"/>
</dbReference>
<dbReference type="CDD" id="cd00075">
    <property type="entry name" value="HATPase"/>
    <property type="match status" value="1"/>
</dbReference>
<dbReference type="Gene3D" id="1.20.120.620">
    <property type="entry name" value="Backbone structure of the membrane domain of e. Coli histidine kinase receptor kdpd"/>
    <property type="match status" value="1"/>
</dbReference>
<evidence type="ECO:0000256" key="5">
    <source>
        <dbReference type="ARBA" id="ARBA00022679"/>
    </source>
</evidence>
<dbReference type="Pfam" id="PF13493">
    <property type="entry name" value="DUF4118"/>
    <property type="match status" value="1"/>
</dbReference>
<dbReference type="EC" id="2.7.13.3" evidence="3"/>
<keyword evidence="6 13" id="KW-0812">Transmembrane</keyword>
<dbReference type="Pfam" id="PF02518">
    <property type="entry name" value="HATPase_c"/>
    <property type="match status" value="1"/>
</dbReference>
<feature type="transmembrane region" description="Helical" evidence="13">
    <location>
        <begin position="453"/>
        <end position="470"/>
    </location>
</feature>
<keyword evidence="5 15" id="KW-0808">Transferase</keyword>
<dbReference type="InterPro" id="IPR036890">
    <property type="entry name" value="HATPase_C_sf"/>
</dbReference>
<dbReference type="NCBIfam" id="NF007793">
    <property type="entry name" value="PRK10490.1"/>
    <property type="match status" value="1"/>
</dbReference>
<evidence type="ECO:0000256" key="12">
    <source>
        <dbReference type="ARBA" id="ARBA00023136"/>
    </source>
</evidence>
<feature type="transmembrane region" description="Helical" evidence="13">
    <location>
        <begin position="482"/>
        <end position="503"/>
    </location>
</feature>
<dbReference type="Proteomes" id="UP001589891">
    <property type="component" value="Unassembled WGS sequence"/>
</dbReference>
<evidence type="ECO:0000256" key="1">
    <source>
        <dbReference type="ARBA" id="ARBA00000085"/>
    </source>
</evidence>
<dbReference type="Pfam" id="PF00512">
    <property type="entry name" value="HisKA"/>
    <property type="match status" value="1"/>
</dbReference>
<sequence>MLAPTDPALRRPDPDELLARVQQAEARAGQGRLKIFFGASAGVGKTFAMLVAARQQLAQGADLTIGVVETHGRQETEALVEGIERIELREIPYRERILREFDLDRALTRHPALILVDELAHSNVAGSRHPKRWQDVEELLAAGIDVYTTINVQHLESLNDVVSGITGIRVWETVPDRVFDEADEVVLVDLPPDELLQRLREGKVYLPNQAERAIRNFFRKGNLLALRELALRRTADRVDEDVQQYRRDQLVTPVWQTHDALLVCIGAGAGSEKLVRTAARIAGRLETSWHAVHVETPDLQRLSPADRERPLRTLRLAQELGAQTATLFGTRVEDETVRYARSHNLSRIMVGCDDPPSWRFWQRSVADRIGRLAADLDVIQVARAEHETPRQGRLAGARSGPTNWPAYAWSSVVCGLATLVAMPLHPLFDLANIVMVYLLAVVAVAVRFGRGPAVFASFLGVAIFDFFFVPPRFTLAFGDVQYLMTFAVMLVVGLVIGQLTAGFKYQAQVASRREARVKALYEMSRDLSGALVPEQITEIGSRFLATEMNTRAAFLLTDAADRLQVPAQVAAGFPEIAQGIAQWAFDHGEAAGQGTNTLPASPILYLPLKAPMRFRGVLALETRDPARLLNPEQRRLLDTFASLIAIALERVHYVSVAQETILQMESERLRNSLLSAISHDLRTPLSVLIGLVDSMFLTRPALDAAQAGIAHQLREQALRINAQVSNLLDMARLQAGRIHLDRQWQPLEEVIGSAIKSLGPMLAAHRLKVDLPDDLPLVEVDSVLMQRVFCNLLENAAKYTPPGSSIRIGAFTSDRQMEVHVEDNGPGLPKGREEAIFKKFERGQQEGSMPGVGLGLAICRAIVEAHRGSILARPRPEGGACFVVSLPLGNPPVVTLDDGQSSPVEQ</sequence>